<dbReference type="InterPro" id="IPR000209">
    <property type="entry name" value="Peptidase_S8/S53_dom"/>
</dbReference>
<dbReference type="Proteomes" id="UP000239001">
    <property type="component" value="Unassembled WGS sequence"/>
</dbReference>
<feature type="domain" description="CARDB" evidence="7">
    <location>
        <begin position="199"/>
        <end position="308"/>
    </location>
</feature>
<evidence type="ECO:0000256" key="2">
    <source>
        <dbReference type="ARBA" id="ARBA00022670"/>
    </source>
</evidence>
<dbReference type="InterPro" id="IPR011635">
    <property type="entry name" value="CARDB"/>
</dbReference>
<reference evidence="8 9" key="2">
    <citation type="submission" date="2018-03" db="EMBL/GenBank/DDBJ databases">
        <authorList>
            <person name="Keele B.F."/>
        </authorList>
    </citation>
    <scope>NUCLEOTIDE SEQUENCE [LARGE SCALE GENOMIC DNA]</scope>
    <source>
        <strain evidence="8 9">CCALA 016</strain>
    </source>
</reference>
<dbReference type="Gene3D" id="3.40.50.200">
    <property type="entry name" value="Peptidase S8/S53 domain"/>
    <property type="match status" value="1"/>
</dbReference>
<dbReference type="PANTHER" id="PTHR43399:SF4">
    <property type="entry name" value="CELL WALL-ASSOCIATED PROTEASE"/>
    <property type="match status" value="1"/>
</dbReference>
<dbReference type="InterPro" id="IPR015500">
    <property type="entry name" value="Peptidase_S8_subtilisin-rel"/>
</dbReference>
<dbReference type="GO" id="GO:0004252">
    <property type="term" value="F:serine-type endopeptidase activity"/>
    <property type="evidence" value="ECO:0007669"/>
    <property type="project" value="UniProtKB-UniRule"/>
</dbReference>
<dbReference type="RefSeq" id="WP_106455756.1">
    <property type="nucleotide sequence ID" value="NZ_PXOH01000004.1"/>
</dbReference>
<evidence type="ECO:0000256" key="5">
    <source>
        <dbReference type="PROSITE-ProRule" id="PRU01240"/>
    </source>
</evidence>
<name>A0A2T1M0W7_9CHRO</name>
<dbReference type="EMBL" id="PXOH01000004">
    <property type="protein sequence ID" value="PSF38315.1"/>
    <property type="molecule type" value="Genomic_DNA"/>
</dbReference>
<dbReference type="CDD" id="cd07473">
    <property type="entry name" value="Peptidases_S8_Subtilisin_like"/>
    <property type="match status" value="1"/>
</dbReference>
<evidence type="ECO:0000259" key="6">
    <source>
        <dbReference type="Pfam" id="PF00082"/>
    </source>
</evidence>
<dbReference type="OrthoDB" id="9798386at2"/>
<dbReference type="PANTHER" id="PTHR43399">
    <property type="entry name" value="SUBTILISIN-RELATED"/>
    <property type="match status" value="1"/>
</dbReference>
<dbReference type="InterPro" id="IPR051048">
    <property type="entry name" value="Peptidase_S8/S53_subtilisin"/>
</dbReference>
<dbReference type="Pfam" id="PF07705">
    <property type="entry name" value="CARDB"/>
    <property type="match status" value="3"/>
</dbReference>
<dbReference type="InterPro" id="IPR022398">
    <property type="entry name" value="Peptidase_S8_His-AS"/>
</dbReference>
<sequence>MFTEIMENTSQILGNFIPLDRGNSLIDPLFHRELALNSEPLTTLDLDRFTDVAKVESQPNDHYDSLIGVPQTSSISGLLPDLVIESISGVTSASLGQYLNFSYNINNKGNAAASTSVTRFYLSQDTLLDNTDSYLGMDSVTSLDAKISRTESASIYLNNNISAGTYNLLALADGYNYVSEANETNNITTQILQVTSTPQPDLVIKSLSIPAQLAIASSLNFSYSIQNIGNNNADASISKFYLSSNLTLDSSDLYLAADSVNTIEAGVTKVETANIYLNDSLEIGTYYLLAQADSLASVTESNENNNLFYQTLELTHAPKPDLLISSFSLQTTDVSDNTLNFSYTVKNAGNRQAGTNSTKFYISNNTTLDQSDIYINSEFVTDIEALSTRNRSMSLQLSNNLNSGTYYLFAVSDADNCIIESDETNNISYQTITITNPNSVYSSSTGYGLVNASAALAKVLGNNVSDVPNLGGKEWDSDLMNVPEVWAKGYTGKNIIVAVLDTGVARFHPDLKKNIWSNKNEIVNNGIDDDGNGYIDDDYGWNFINQTNNTLDIHGHGTHIAGTIAGVKNQIGVTGVAYNSQIMPVKVLDNQGNGNWTSIANGIRYAVDNGARVINISLGGFAGSSELQNAIQYASNHNAVVVMAAGNSGASTPQYPAAYAQNWGLAVGSIDKYKNFASWSNRAGNNANMAYLTAPGTDIYSTLPNKQYGSLSGTSMAASQISGVVALLLSADNSLTDSQIRQILTSTSGNNNLSNQTSTQSTLSQTTSTYIKEINLSETLKISTLKQETLISENLDLLTTNTIQQRYRQSTEMTLCELNFMSALI</sequence>
<feature type="active site" description="Charge relay system" evidence="5">
    <location>
        <position position="501"/>
    </location>
</feature>
<organism evidence="8 9">
    <name type="scientific">Aphanothece hegewaldii CCALA 016</name>
    <dbReference type="NCBI Taxonomy" id="2107694"/>
    <lineage>
        <taxon>Bacteria</taxon>
        <taxon>Bacillati</taxon>
        <taxon>Cyanobacteriota</taxon>
        <taxon>Cyanophyceae</taxon>
        <taxon>Oscillatoriophycideae</taxon>
        <taxon>Chroococcales</taxon>
        <taxon>Aphanothecaceae</taxon>
        <taxon>Aphanothece</taxon>
    </lineage>
</organism>
<evidence type="ECO:0000256" key="1">
    <source>
        <dbReference type="ARBA" id="ARBA00011073"/>
    </source>
</evidence>
<comment type="similarity">
    <text evidence="1 5">Belongs to the peptidase S8 family.</text>
</comment>
<dbReference type="Gene3D" id="2.60.40.10">
    <property type="entry name" value="Immunoglobulins"/>
    <property type="match status" value="3"/>
</dbReference>
<comment type="caution">
    <text evidence="8">The sequence shown here is derived from an EMBL/GenBank/DDBJ whole genome shotgun (WGS) entry which is preliminary data.</text>
</comment>
<dbReference type="PRINTS" id="PR00723">
    <property type="entry name" value="SUBTILISIN"/>
</dbReference>
<accession>A0A2T1M0W7</accession>
<dbReference type="InterPro" id="IPR023827">
    <property type="entry name" value="Peptidase_S8_Asp-AS"/>
</dbReference>
<feature type="domain" description="Peptidase S8/S53" evidence="6">
    <location>
        <begin position="492"/>
        <end position="754"/>
    </location>
</feature>
<keyword evidence="2 5" id="KW-0645">Protease</keyword>
<evidence type="ECO:0000256" key="3">
    <source>
        <dbReference type="ARBA" id="ARBA00022801"/>
    </source>
</evidence>
<dbReference type="AlphaFoldDB" id="A0A2T1M0W7"/>
<evidence type="ECO:0000313" key="8">
    <source>
        <dbReference type="EMBL" id="PSF38315.1"/>
    </source>
</evidence>
<dbReference type="InterPro" id="IPR013783">
    <property type="entry name" value="Ig-like_fold"/>
</dbReference>
<feature type="active site" description="Charge relay system" evidence="5">
    <location>
        <position position="556"/>
    </location>
</feature>
<dbReference type="Pfam" id="PF00082">
    <property type="entry name" value="Peptidase_S8"/>
    <property type="match status" value="1"/>
</dbReference>
<keyword evidence="4 5" id="KW-0720">Serine protease</keyword>
<feature type="active site" description="Charge relay system" evidence="5">
    <location>
        <position position="715"/>
    </location>
</feature>
<reference evidence="8 9" key="1">
    <citation type="submission" date="2018-03" db="EMBL/GenBank/DDBJ databases">
        <title>The ancient ancestry and fast evolution of plastids.</title>
        <authorList>
            <person name="Moore K.R."/>
            <person name="Magnabosco C."/>
            <person name="Momper L."/>
            <person name="Gold D.A."/>
            <person name="Bosak T."/>
            <person name="Fournier G.P."/>
        </authorList>
    </citation>
    <scope>NUCLEOTIDE SEQUENCE [LARGE SCALE GENOMIC DNA]</scope>
    <source>
        <strain evidence="8 9">CCALA 016</strain>
    </source>
</reference>
<dbReference type="InterPro" id="IPR034204">
    <property type="entry name" value="PfSUB1-like_cat_dom"/>
</dbReference>
<feature type="domain" description="CARDB" evidence="7">
    <location>
        <begin position="319"/>
        <end position="427"/>
    </location>
</feature>
<dbReference type="PROSITE" id="PS51892">
    <property type="entry name" value="SUBTILASE"/>
    <property type="match status" value="1"/>
</dbReference>
<proteinExistence type="inferred from homology"/>
<keyword evidence="9" id="KW-1185">Reference proteome</keyword>
<evidence type="ECO:0000313" key="9">
    <source>
        <dbReference type="Proteomes" id="UP000239001"/>
    </source>
</evidence>
<dbReference type="InterPro" id="IPR036852">
    <property type="entry name" value="Peptidase_S8/S53_dom_sf"/>
</dbReference>
<dbReference type="PROSITE" id="PS00136">
    <property type="entry name" value="SUBTILASE_ASP"/>
    <property type="match status" value="1"/>
</dbReference>
<gene>
    <name evidence="8" type="ORF">C7H19_04790</name>
</gene>
<feature type="domain" description="CARDB" evidence="7">
    <location>
        <begin position="80"/>
        <end position="189"/>
    </location>
</feature>
<evidence type="ECO:0008006" key="10">
    <source>
        <dbReference type="Google" id="ProtNLM"/>
    </source>
</evidence>
<evidence type="ECO:0000256" key="4">
    <source>
        <dbReference type="ARBA" id="ARBA00022825"/>
    </source>
</evidence>
<dbReference type="SUPFAM" id="SSF52743">
    <property type="entry name" value="Subtilisin-like"/>
    <property type="match status" value="1"/>
</dbReference>
<keyword evidence="3 5" id="KW-0378">Hydrolase</keyword>
<evidence type="ECO:0000259" key="7">
    <source>
        <dbReference type="Pfam" id="PF07705"/>
    </source>
</evidence>
<dbReference type="PROSITE" id="PS00137">
    <property type="entry name" value="SUBTILASE_HIS"/>
    <property type="match status" value="1"/>
</dbReference>
<protein>
    <recommendedName>
        <fullName evidence="10">Subtilisin</fullName>
    </recommendedName>
</protein>
<dbReference type="GO" id="GO:0006508">
    <property type="term" value="P:proteolysis"/>
    <property type="evidence" value="ECO:0007669"/>
    <property type="project" value="UniProtKB-KW"/>
</dbReference>